<dbReference type="AlphaFoldDB" id="A0A7W6BHC0"/>
<dbReference type="GO" id="GO:0015074">
    <property type="term" value="P:DNA integration"/>
    <property type="evidence" value="ECO:0007669"/>
    <property type="project" value="InterPro"/>
</dbReference>
<protein>
    <submittedName>
        <fullName evidence="4">Integrase</fullName>
    </submittedName>
</protein>
<keyword evidence="5" id="KW-1185">Reference proteome</keyword>
<keyword evidence="2" id="KW-0233">DNA recombination</keyword>
<evidence type="ECO:0000256" key="2">
    <source>
        <dbReference type="ARBA" id="ARBA00023172"/>
    </source>
</evidence>
<dbReference type="InterPro" id="IPR010998">
    <property type="entry name" value="Integrase_recombinase_N"/>
</dbReference>
<dbReference type="SUPFAM" id="SSF47823">
    <property type="entry name" value="lambda integrase-like, N-terminal domain"/>
    <property type="match status" value="1"/>
</dbReference>
<feature type="domain" description="Tyr recombinase" evidence="3">
    <location>
        <begin position="150"/>
        <end position="390"/>
    </location>
</feature>
<evidence type="ECO:0000313" key="4">
    <source>
        <dbReference type="EMBL" id="MBB3927001.1"/>
    </source>
</evidence>
<dbReference type="EMBL" id="JACIDT010000009">
    <property type="protein sequence ID" value="MBB3927001.1"/>
    <property type="molecule type" value="Genomic_DNA"/>
</dbReference>
<evidence type="ECO:0000313" key="5">
    <source>
        <dbReference type="Proteomes" id="UP000571950"/>
    </source>
</evidence>
<dbReference type="SUPFAM" id="SSF56349">
    <property type="entry name" value="DNA breaking-rejoining enzymes"/>
    <property type="match status" value="1"/>
</dbReference>
<dbReference type="InterPro" id="IPR011010">
    <property type="entry name" value="DNA_brk_join_enz"/>
</dbReference>
<reference evidence="4 5" key="1">
    <citation type="submission" date="2020-08" db="EMBL/GenBank/DDBJ databases">
        <title>Genomic Encyclopedia of Type Strains, Phase IV (KMG-IV): sequencing the most valuable type-strain genomes for metagenomic binning, comparative biology and taxonomic classification.</title>
        <authorList>
            <person name="Goeker M."/>
        </authorList>
    </citation>
    <scope>NUCLEOTIDE SEQUENCE [LARGE SCALE GENOMIC DNA]</scope>
    <source>
        <strain evidence="4 5">DSM 26189</strain>
    </source>
</reference>
<evidence type="ECO:0000256" key="1">
    <source>
        <dbReference type="ARBA" id="ARBA00023125"/>
    </source>
</evidence>
<dbReference type="GO" id="GO:0006310">
    <property type="term" value="P:DNA recombination"/>
    <property type="evidence" value="ECO:0007669"/>
    <property type="project" value="UniProtKB-KW"/>
</dbReference>
<dbReference type="Gene3D" id="1.10.443.10">
    <property type="entry name" value="Intergrase catalytic core"/>
    <property type="match status" value="1"/>
</dbReference>
<dbReference type="InterPro" id="IPR013762">
    <property type="entry name" value="Integrase-like_cat_sf"/>
</dbReference>
<evidence type="ECO:0000259" key="3">
    <source>
        <dbReference type="PROSITE" id="PS51898"/>
    </source>
</evidence>
<gene>
    <name evidence="4" type="ORF">GGR43_002724</name>
</gene>
<dbReference type="PROSITE" id="PS51898">
    <property type="entry name" value="TYR_RECOMBINASE"/>
    <property type="match status" value="1"/>
</dbReference>
<organism evidence="4 5">
    <name type="scientific">Sphingobium jiangsuense</name>
    <dbReference type="NCBI Taxonomy" id="870476"/>
    <lineage>
        <taxon>Bacteria</taxon>
        <taxon>Pseudomonadati</taxon>
        <taxon>Pseudomonadota</taxon>
        <taxon>Alphaproteobacteria</taxon>
        <taxon>Sphingomonadales</taxon>
        <taxon>Sphingomonadaceae</taxon>
        <taxon>Sphingobium</taxon>
    </lineage>
</organism>
<dbReference type="Gene3D" id="1.10.150.130">
    <property type="match status" value="1"/>
</dbReference>
<accession>A0A7W6BHC0</accession>
<proteinExistence type="predicted"/>
<keyword evidence="1" id="KW-0238">DNA-binding</keyword>
<dbReference type="Proteomes" id="UP000571950">
    <property type="component" value="Unassembled WGS sequence"/>
</dbReference>
<comment type="caution">
    <text evidence="4">The sequence shown here is derived from an EMBL/GenBank/DDBJ whole genome shotgun (WGS) entry which is preliminary data.</text>
</comment>
<dbReference type="InterPro" id="IPR002104">
    <property type="entry name" value="Integrase_catalytic"/>
</dbReference>
<sequence>MTIIAAGEARLPQRRSGRAQDRAMQLAALFRGLTGDPASFSDPAFRRSLEARTPSSIKALAVDLACYARFCAGQGDPGLPADEARIAAYVGYCEERRLKPATLSRRLSSLAAAHRLLGMPGPTGAAMVRDAVRAVQRRAGARQRQAGPLRLGKAIGREAARGFTLTALLGACRPDIVGLRDAALLSLGYDAGLRVSELVRVEVEWIAPRQDGSAILGLPGEEGRIWLSPDTMRRVAAWREAAGIDAGPLFRRVAVTRTRARPARGALAIGDLAYHARVDRDRMAARPARAASVTYKIGEKALTPAAVRLIIKRVARAAADQGLVDLAGAALADAIAGLSAHSLRVGLTQDLFAHGEDAGAVAQALRWTSPATALRHGRKFAPAPDAAARMLAPLRK</sequence>
<dbReference type="GO" id="GO:0003677">
    <property type="term" value="F:DNA binding"/>
    <property type="evidence" value="ECO:0007669"/>
    <property type="project" value="UniProtKB-KW"/>
</dbReference>
<name>A0A7W6BHC0_9SPHN</name>